<keyword evidence="1" id="KW-1133">Transmembrane helix</keyword>
<reference evidence="2" key="2">
    <citation type="submission" date="2020-09" db="EMBL/GenBank/DDBJ databases">
        <authorList>
            <person name="Sun Q."/>
            <person name="Ohkuma M."/>
        </authorList>
    </citation>
    <scope>NUCLEOTIDE SEQUENCE</scope>
    <source>
        <strain evidence="2">JCM 4369</strain>
    </source>
</reference>
<dbReference type="EMBL" id="BMTD01000013">
    <property type="protein sequence ID" value="GGV09164.1"/>
    <property type="molecule type" value="Genomic_DNA"/>
</dbReference>
<dbReference type="PANTHER" id="PTHR42305">
    <property type="entry name" value="MEMBRANE PROTEIN RV1733C-RELATED"/>
    <property type="match status" value="1"/>
</dbReference>
<accession>A0A918MDP4</accession>
<dbReference type="InterPro" id="IPR039708">
    <property type="entry name" value="MT1774/Rv1733c-like"/>
</dbReference>
<proteinExistence type="predicted"/>
<keyword evidence="3" id="KW-1185">Reference proteome</keyword>
<name>A0A918MDP4_9ACTN</name>
<dbReference type="AlphaFoldDB" id="A0A918MDP4"/>
<evidence type="ECO:0000313" key="2">
    <source>
        <dbReference type="EMBL" id="GGV09164.1"/>
    </source>
</evidence>
<gene>
    <name evidence="2" type="ORF">GCM10010260_54260</name>
</gene>
<evidence type="ECO:0000313" key="3">
    <source>
        <dbReference type="Proteomes" id="UP000618795"/>
    </source>
</evidence>
<protein>
    <submittedName>
        <fullName evidence="2">Uncharacterized protein</fullName>
    </submittedName>
</protein>
<feature type="transmembrane region" description="Helical" evidence="1">
    <location>
        <begin position="21"/>
        <end position="44"/>
    </location>
</feature>
<keyword evidence="1" id="KW-0472">Membrane</keyword>
<sequence>MRSTRWLWRWRSSPLRRREDVAEAWIILVVRVVVVIGGTVAGLVTARSVERESAAQRVHRHPVRAVLVSDAPHGVTGDWSTEAVSRPGCAGRLPAGPPVAGSRWSTAA</sequence>
<reference evidence="2" key="1">
    <citation type="journal article" date="2014" name="Int. J. Syst. Evol. Microbiol.">
        <title>Complete genome sequence of Corynebacterium casei LMG S-19264T (=DSM 44701T), isolated from a smear-ripened cheese.</title>
        <authorList>
            <consortium name="US DOE Joint Genome Institute (JGI-PGF)"/>
            <person name="Walter F."/>
            <person name="Albersmeier A."/>
            <person name="Kalinowski J."/>
            <person name="Ruckert C."/>
        </authorList>
    </citation>
    <scope>NUCLEOTIDE SEQUENCE</scope>
    <source>
        <strain evidence="2">JCM 4369</strain>
    </source>
</reference>
<evidence type="ECO:0000256" key="1">
    <source>
        <dbReference type="SAM" id="Phobius"/>
    </source>
</evidence>
<dbReference type="PANTHER" id="PTHR42305:SF1">
    <property type="entry name" value="MEMBRANE PROTEIN RV1733C-RELATED"/>
    <property type="match status" value="1"/>
</dbReference>
<organism evidence="2 3">
    <name type="scientific">Streptomyces filipinensis</name>
    <dbReference type="NCBI Taxonomy" id="66887"/>
    <lineage>
        <taxon>Bacteria</taxon>
        <taxon>Bacillati</taxon>
        <taxon>Actinomycetota</taxon>
        <taxon>Actinomycetes</taxon>
        <taxon>Kitasatosporales</taxon>
        <taxon>Streptomycetaceae</taxon>
        <taxon>Streptomyces</taxon>
    </lineage>
</organism>
<dbReference type="RefSeq" id="WP_308436295.1">
    <property type="nucleotide sequence ID" value="NZ_BMTD01000013.1"/>
</dbReference>
<keyword evidence="1" id="KW-0812">Transmembrane</keyword>
<dbReference type="Proteomes" id="UP000618795">
    <property type="component" value="Unassembled WGS sequence"/>
</dbReference>
<comment type="caution">
    <text evidence="2">The sequence shown here is derived from an EMBL/GenBank/DDBJ whole genome shotgun (WGS) entry which is preliminary data.</text>
</comment>